<accession>A0A537IRF9</accession>
<proteinExistence type="predicted"/>
<comment type="caution">
    <text evidence="1">The sequence shown here is derived from an EMBL/GenBank/DDBJ whole genome shotgun (WGS) entry which is preliminary data.</text>
</comment>
<evidence type="ECO:0000313" key="2">
    <source>
        <dbReference type="Proteomes" id="UP000318834"/>
    </source>
</evidence>
<organism evidence="1 2">
    <name type="scientific">Candidatus Segetimicrobium genomatis</name>
    <dbReference type="NCBI Taxonomy" id="2569760"/>
    <lineage>
        <taxon>Bacteria</taxon>
        <taxon>Bacillati</taxon>
        <taxon>Candidatus Sysuimicrobiota</taxon>
        <taxon>Candidatus Sysuimicrobiia</taxon>
        <taxon>Candidatus Sysuimicrobiales</taxon>
        <taxon>Candidatus Segetimicrobiaceae</taxon>
        <taxon>Candidatus Segetimicrobium</taxon>
    </lineage>
</organism>
<protein>
    <submittedName>
        <fullName evidence="1">Uncharacterized protein</fullName>
    </submittedName>
</protein>
<dbReference type="AlphaFoldDB" id="A0A537IRF9"/>
<sequence>MMPATYTFTHAAEGADEREFREFVLALVHRPFFSDILPRLSHDDQRELSGAITLLLADVTPLNGLAEEFTRIERLVPPGFETFFYYQVGGVAMDRHRGDFARAAAAVDFLRHRSPAAHHLALVGVYRSWLDGASLDGSLEAVVDAPVSVAPELARHYWRALGRFAGRSWYDRERSLSQVNAHVQLFVSRLDPSVRRPFLQGVGEYLLIAHLVYYTAWAAPAELERFPLAYQGALLEGWGMALGELERSAPSWSGHASILWTLATKGLSARSVVAVRQGKAEFDSLFEASGASPRK</sequence>
<evidence type="ECO:0000313" key="1">
    <source>
        <dbReference type="EMBL" id="TMI73847.1"/>
    </source>
</evidence>
<name>A0A537IRF9_9BACT</name>
<gene>
    <name evidence="1" type="ORF">E6H05_08750</name>
</gene>
<dbReference type="EMBL" id="VBAP01000063">
    <property type="protein sequence ID" value="TMI73847.1"/>
    <property type="molecule type" value="Genomic_DNA"/>
</dbReference>
<reference evidence="1 2" key="1">
    <citation type="journal article" date="2019" name="Nat. Microbiol.">
        <title>Mediterranean grassland soil C-N compound turnover is dependent on rainfall and depth, and is mediated by genomically divergent microorganisms.</title>
        <authorList>
            <person name="Diamond S."/>
            <person name="Andeer P.F."/>
            <person name="Li Z."/>
            <person name="Crits-Christoph A."/>
            <person name="Burstein D."/>
            <person name="Anantharaman K."/>
            <person name="Lane K.R."/>
            <person name="Thomas B.C."/>
            <person name="Pan C."/>
            <person name="Northen T.R."/>
            <person name="Banfield J.F."/>
        </authorList>
    </citation>
    <scope>NUCLEOTIDE SEQUENCE [LARGE SCALE GENOMIC DNA]</scope>
    <source>
        <strain evidence="1">NP_8</strain>
    </source>
</reference>
<dbReference type="Proteomes" id="UP000318834">
    <property type="component" value="Unassembled WGS sequence"/>
</dbReference>